<sequence length="142" mass="15531">MSKFKRLLYIVEFMVGFGPSLLILTVGVIFSPAIIAGVFTGHSESLLFVFLVLGGLVGFWGAISLLVLTLHPEQENTPPNRLKVYVLTGVIVSTFICCAVGITNLYLLPFICAPLFVTLHLVFIQRNYLRGSAANKVVNSDK</sequence>
<keyword evidence="3" id="KW-1185">Reference proteome</keyword>
<reference evidence="2 3" key="1">
    <citation type="submission" date="2015-11" db="EMBL/GenBank/DDBJ databases">
        <authorList>
            <person name="Zhang Y."/>
            <person name="Guo Z."/>
        </authorList>
    </citation>
    <scope>NUCLEOTIDE SEQUENCE [LARGE SCALE GENOMIC DNA]</scope>
    <source>
        <strain evidence="2 3">KCTC 12086</strain>
    </source>
</reference>
<keyword evidence="1" id="KW-0812">Transmembrane</keyword>
<feature type="transmembrane region" description="Helical" evidence="1">
    <location>
        <begin position="7"/>
        <end position="40"/>
    </location>
</feature>
<keyword evidence="1" id="KW-0472">Membrane</keyword>
<feature type="transmembrane region" description="Helical" evidence="1">
    <location>
        <begin position="46"/>
        <end position="70"/>
    </location>
</feature>
<organism evidence="2 3">
    <name type="scientific">Pseudoalteromonas phenolica</name>
    <dbReference type="NCBI Taxonomy" id="161398"/>
    <lineage>
        <taxon>Bacteria</taxon>
        <taxon>Pseudomonadati</taxon>
        <taxon>Pseudomonadota</taxon>
        <taxon>Gammaproteobacteria</taxon>
        <taxon>Alteromonadales</taxon>
        <taxon>Pseudoalteromonadaceae</taxon>
        <taxon>Pseudoalteromonas</taxon>
    </lineage>
</organism>
<dbReference type="PATRIC" id="fig|161398.10.peg.2316"/>
<feature type="transmembrane region" description="Helical" evidence="1">
    <location>
        <begin position="108"/>
        <end position="124"/>
    </location>
</feature>
<dbReference type="RefSeq" id="WP_058030476.1">
    <property type="nucleotide sequence ID" value="NZ_CP013187.1"/>
</dbReference>
<gene>
    <name evidence="2" type="ORF">PP2015_2272</name>
</gene>
<accession>A0A0S2K397</accession>
<protein>
    <submittedName>
        <fullName evidence="2">Uncharacterized protein</fullName>
    </submittedName>
</protein>
<name>A0A0S2K397_9GAMM</name>
<dbReference type="AlphaFoldDB" id="A0A0S2K397"/>
<dbReference type="Proteomes" id="UP000061457">
    <property type="component" value="Chromosome I"/>
</dbReference>
<evidence type="ECO:0000313" key="3">
    <source>
        <dbReference type="Proteomes" id="UP000061457"/>
    </source>
</evidence>
<proteinExistence type="predicted"/>
<dbReference type="EMBL" id="CP013187">
    <property type="protein sequence ID" value="ALO42769.1"/>
    <property type="molecule type" value="Genomic_DNA"/>
</dbReference>
<dbReference type="KEGG" id="pphe:PP2015_2272"/>
<dbReference type="OrthoDB" id="9770043at2"/>
<evidence type="ECO:0000256" key="1">
    <source>
        <dbReference type="SAM" id="Phobius"/>
    </source>
</evidence>
<feature type="transmembrane region" description="Helical" evidence="1">
    <location>
        <begin position="82"/>
        <end position="102"/>
    </location>
</feature>
<evidence type="ECO:0000313" key="2">
    <source>
        <dbReference type="EMBL" id="ALO42769.1"/>
    </source>
</evidence>
<keyword evidence="1" id="KW-1133">Transmembrane helix</keyword>
<dbReference type="STRING" id="161398.PP2015_2272"/>